<dbReference type="Pfam" id="PF19460">
    <property type="entry name" value="DUF5997"/>
    <property type="match status" value="1"/>
</dbReference>
<dbReference type="InterPro" id="IPR046039">
    <property type="entry name" value="DUF5997"/>
</dbReference>
<name>A0ABP8AR86_9MICO</name>
<keyword evidence="3" id="KW-1185">Reference proteome</keyword>
<organism evidence="2 3">
    <name type="scientific">Gryllotalpicola kribbensis</name>
    <dbReference type="NCBI Taxonomy" id="993084"/>
    <lineage>
        <taxon>Bacteria</taxon>
        <taxon>Bacillati</taxon>
        <taxon>Actinomycetota</taxon>
        <taxon>Actinomycetes</taxon>
        <taxon>Micrococcales</taxon>
        <taxon>Microbacteriaceae</taxon>
        <taxon>Gryllotalpicola</taxon>
    </lineage>
</organism>
<evidence type="ECO:0000256" key="1">
    <source>
        <dbReference type="SAM" id="MobiDB-lite"/>
    </source>
</evidence>
<feature type="compositionally biased region" description="Basic and acidic residues" evidence="1">
    <location>
        <begin position="132"/>
        <end position="149"/>
    </location>
</feature>
<evidence type="ECO:0000313" key="2">
    <source>
        <dbReference type="EMBL" id="GAA4188605.1"/>
    </source>
</evidence>
<protein>
    <submittedName>
        <fullName evidence="2">Uncharacterized protein</fullName>
    </submittedName>
</protein>
<comment type="caution">
    <text evidence="2">The sequence shown here is derived from an EMBL/GenBank/DDBJ whole genome shotgun (WGS) entry which is preliminary data.</text>
</comment>
<accession>A0ABP8AR86</accession>
<dbReference type="EMBL" id="BAABBX010000012">
    <property type="protein sequence ID" value="GAA4188605.1"/>
    <property type="molecule type" value="Genomic_DNA"/>
</dbReference>
<dbReference type="Proteomes" id="UP001500213">
    <property type="component" value="Unassembled WGS sequence"/>
</dbReference>
<gene>
    <name evidence="2" type="ORF">GCM10022288_15190</name>
</gene>
<reference evidence="3" key="1">
    <citation type="journal article" date="2019" name="Int. J. Syst. Evol. Microbiol.">
        <title>The Global Catalogue of Microorganisms (GCM) 10K type strain sequencing project: providing services to taxonomists for standard genome sequencing and annotation.</title>
        <authorList>
            <consortium name="The Broad Institute Genomics Platform"/>
            <consortium name="The Broad Institute Genome Sequencing Center for Infectious Disease"/>
            <person name="Wu L."/>
            <person name="Ma J."/>
        </authorList>
    </citation>
    <scope>NUCLEOTIDE SEQUENCE [LARGE SCALE GENOMIC DNA]</scope>
    <source>
        <strain evidence="3">JCM 17593</strain>
    </source>
</reference>
<feature type="region of interest" description="Disordered" evidence="1">
    <location>
        <begin position="130"/>
        <end position="149"/>
    </location>
</feature>
<evidence type="ECO:0000313" key="3">
    <source>
        <dbReference type="Proteomes" id="UP001500213"/>
    </source>
</evidence>
<proteinExistence type="predicted"/>
<sequence length="149" mass="15737">MARLAFCLAGNLGSMSDNAPRPAGPDAMKPATAAKKLGIYLPATPESFQSSALTRAEFQELQSNPPEWLVELRLAGPHPRDVVARKLGVSASGLARAGITEALTTAEITALLQAPPEWLVKERATQAAVRAENARVNEARAAKAARPTD</sequence>